<name>A0A176VGL7_MARPO</name>
<dbReference type="AlphaFoldDB" id="A0A176VGL7"/>
<sequence length="76" mass="8195">MRHSERFVLYSKAVGESELASDCGDMNLIDRLCLTSAATSTGTLRGAGVCAAKTRPLANRGFCQRNRFVIALFVLG</sequence>
<reference evidence="1" key="1">
    <citation type="submission" date="2016-03" db="EMBL/GenBank/DDBJ databases">
        <title>Mechanisms controlling the formation of the plant cell surface in tip-growing cells are functionally conserved among land plants.</title>
        <authorList>
            <person name="Honkanen S."/>
            <person name="Jones V.A."/>
            <person name="Morieri G."/>
            <person name="Champion C."/>
            <person name="Hetherington A.J."/>
            <person name="Kelly S."/>
            <person name="Saint-Marcoux D."/>
            <person name="Proust H."/>
            <person name="Prescott H."/>
            <person name="Dolan L."/>
        </authorList>
    </citation>
    <scope>NUCLEOTIDE SEQUENCE [LARGE SCALE GENOMIC DNA]</scope>
    <source>
        <tissue evidence="1">Whole gametophyte</tissue>
    </source>
</reference>
<comment type="caution">
    <text evidence="1">The sequence shown here is derived from an EMBL/GenBank/DDBJ whole genome shotgun (WGS) entry which is preliminary data.</text>
</comment>
<proteinExistence type="predicted"/>
<protein>
    <submittedName>
        <fullName evidence="1">Uncharacterized protein</fullName>
    </submittedName>
</protein>
<dbReference type="Proteomes" id="UP000077202">
    <property type="component" value="Unassembled WGS sequence"/>
</dbReference>
<keyword evidence="2" id="KW-1185">Reference proteome</keyword>
<organism evidence="1 2">
    <name type="scientific">Marchantia polymorpha subsp. ruderalis</name>
    <dbReference type="NCBI Taxonomy" id="1480154"/>
    <lineage>
        <taxon>Eukaryota</taxon>
        <taxon>Viridiplantae</taxon>
        <taxon>Streptophyta</taxon>
        <taxon>Embryophyta</taxon>
        <taxon>Marchantiophyta</taxon>
        <taxon>Marchantiopsida</taxon>
        <taxon>Marchantiidae</taxon>
        <taxon>Marchantiales</taxon>
        <taxon>Marchantiaceae</taxon>
        <taxon>Marchantia</taxon>
    </lineage>
</organism>
<evidence type="ECO:0000313" key="1">
    <source>
        <dbReference type="EMBL" id="OAE19471.1"/>
    </source>
</evidence>
<gene>
    <name evidence="1" type="ORF">AXG93_1040s1350</name>
</gene>
<accession>A0A176VGL7</accession>
<dbReference type="EMBL" id="LVLJ01003850">
    <property type="protein sequence ID" value="OAE19471.1"/>
    <property type="molecule type" value="Genomic_DNA"/>
</dbReference>
<evidence type="ECO:0000313" key="2">
    <source>
        <dbReference type="Proteomes" id="UP000077202"/>
    </source>
</evidence>